<reference evidence="3 4" key="2">
    <citation type="submission" date="2019-01" db="EMBL/GenBank/DDBJ databases">
        <title>Hymenobacter humicola sp. nov., isolated from soils in Antarctica.</title>
        <authorList>
            <person name="Sedlacek I."/>
            <person name="Holochova P."/>
            <person name="Kralova S."/>
            <person name="Pantucek R."/>
            <person name="Stankova E."/>
            <person name="Vrbovska V."/>
            <person name="Kristofova L."/>
            <person name="Svec P."/>
            <person name="Busse H.-J."/>
        </authorList>
    </citation>
    <scope>NUCLEOTIDE SEQUENCE [LARGE SCALE GENOMIC DNA]</scope>
    <source>
        <strain evidence="3 4">CCM 8852</strain>
    </source>
</reference>
<evidence type="ECO:0000313" key="3">
    <source>
        <dbReference type="EMBL" id="RIY09227.1"/>
    </source>
</evidence>
<dbReference type="InterPro" id="IPR013783">
    <property type="entry name" value="Ig-like_fold"/>
</dbReference>
<dbReference type="OrthoDB" id="861032at2"/>
<feature type="domain" description="Secretion system C-terminal sorting" evidence="2">
    <location>
        <begin position="428"/>
        <end position="501"/>
    </location>
</feature>
<organism evidence="3 4">
    <name type="scientific">Hymenobacter rubripertinctus</name>
    <dbReference type="NCBI Taxonomy" id="2029981"/>
    <lineage>
        <taxon>Bacteria</taxon>
        <taxon>Pseudomonadati</taxon>
        <taxon>Bacteroidota</taxon>
        <taxon>Cytophagia</taxon>
        <taxon>Cytophagales</taxon>
        <taxon>Hymenobacteraceae</taxon>
        <taxon>Hymenobacter</taxon>
    </lineage>
</organism>
<feature type="signal peptide" evidence="1">
    <location>
        <begin position="1"/>
        <end position="19"/>
    </location>
</feature>
<feature type="chain" id="PRO_5018985253" evidence="1">
    <location>
        <begin position="20"/>
        <end position="504"/>
    </location>
</feature>
<keyword evidence="4" id="KW-1185">Reference proteome</keyword>
<evidence type="ECO:0000256" key="1">
    <source>
        <dbReference type="SAM" id="SignalP"/>
    </source>
</evidence>
<gene>
    <name evidence="3" type="ORF">D0T11_12365</name>
</gene>
<name>A0A418QVK4_9BACT</name>
<dbReference type="NCBIfam" id="TIGR04183">
    <property type="entry name" value="Por_Secre_tail"/>
    <property type="match status" value="1"/>
</dbReference>
<proteinExistence type="predicted"/>
<accession>A0A418QVK4</accession>
<protein>
    <submittedName>
        <fullName evidence="3">T9SS C-terminal target domain-containing protein</fullName>
    </submittedName>
</protein>
<comment type="caution">
    <text evidence="3">The sequence shown here is derived from an EMBL/GenBank/DDBJ whole genome shotgun (WGS) entry which is preliminary data.</text>
</comment>
<dbReference type="Proteomes" id="UP000284250">
    <property type="component" value="Unassembled WGS sequence"/>
</dbReference>
<dbReference type="Gene3D" id="2.60.40.10">
    <property type="entry name" value="Immunoglobulins"/>
    <property type="match status" value="1"/>
</dbReference>
<dbReference type="InterPro" id="IPR026444">
    <property type="entry name" value="Secre_tail"/>
</dbReference>
<dbReference type="AlphaFoldDB" id="A0A418QVK4"/>
<keyword evidence="1" id="KW-0732">Signal</keyword>
<dbReference type="Pfam" id="PF18962">
    <property type="entry name" value="Por_Secre_tail"/>
    <property type="match status" value="1"/>
</dbReference>
<evidence type="ECO:0000313" key="4">
    <source>
        <dbReference type="Proteomes" id="UP000284250"/>
    </source>
</evidence>
<sequence>MKNFFLICLLLGIAPQVRAQFPTNSFAVRSECPGSANNPSVLEIINTDGSLTLIDTIRDGSARPVLNALGNDAQDRDNLYALSVVQPVTLANFNTPPNLYRVSLTSAQATNLGQVLPPPASPGGGFGIVQYRQTLNFIGDGDNTSSYFVGGVSFNYSLFTGLISDFRFYVGQVQLNPFTSAAPTWRLLDVSDPATAALIAQFALQTQAYISSGFNGPAPEGGIQDWVFDPGSDQLLSYAGQDDKFIAISGIRSSPVAVTTTPTTPIPATQDIGSMFTDRFGGVYAVNAQDGTIYKIDRLTGNWTGQTFGSALGCNRGDAVSFPDALPLPVTLVRFEVKLSGPAVRLSWATASEQEAAYFEVERSATGRSWQPVARVAAGNQPHGQQYTATDARPLAGLAYYRLAMHDRDGKVAYSSVQTLAQATTLVVYPNPARDKVEVILANSEQAATLDLLTAQGRVVRHLQTPGGSTHASLRTAGLPGGVYLLRVQQAGTSFTSRLVVVGQ</sequence>
<evidence type="ECO:0000259" key="2">
    <source>
        <dbReference type="Pfam" id="PF18962"/>
    </source>
</evidence>
<reference evidence="3 4" key="1">
    <citation type="submission" date="2018-09" db="EMBL/GenBank/DDBJ databases">
        <authorList>
            <person name="Zeman M."/>
            <person name="Pardy F."/>
        </authorList>
    </citation>
    <scope>NUCLEOTIDE SEQUENCE [LARGE SCALE GENOMIC DNA]</scope>
    <source>
        <strain evidence="3 4">CCM 8852</strain>
    </source>
</reference>
<dbReference type="RefSeq" id="WP_119656107.1">
    <property type="nucleotide sequence ID" value="NZ_JBHUOI010000073.1"/>
</dbReference>
<dbReference type="EMBL" id="QYCN01000017">
    <property type="protein sequence ID" value="RIY09227.1"/>
    <property type="molecule type" value="Genomic_DNA"/>
</dbReference>